<evidence type="ECO:0000256" key="5">
    <source>
        <dbReference type="ARBA" id="ARBA00022839"/>
    </source>
</evidence>
<dbReference type="InterPro" id="IPR001279">
    <property type="entry name" value="Metallo-B-lactamas"/>
</dbReference>
<reference evidence="8 9" key="1">
    <citation type="submission" date="2016-08" db="EMBL/GenBank/DDBJ databases">
        <authorList>
            <person name="Seilhamer J.J."/>
        </authorList>
    </citation>
    <scope>NUCLEOTIDE SEQUENCE [LARGE SCALE GENOMIC DNA]</scope>
    <source>
        <strain evidence="8 9">PH27A</strain>
    </source>
</reference>
<proteinExistence type="predicted"/>
<keyword evidence="2" id="KW-0479">Metal-binding</keyword>
<keyword evidence="9" id="KW-1185">Reference proteome</keyword>
<comment type="caution">
    <text evidence="8">The sequence shown here is derived from an EMBL/GenBank/DDBJ whole genome shotgun (WGS) entry which is preliminary data.</text>
</comment>
<dbReference type="InterPro" id="IPR036866">
    <property type="entry name" value="RibonucZ/Hydroxyglut_hydro"/>
</dbReference>
<dbReference type="SUPFAM" id="SSF56281">
    <property type="entry name" value="Metallo-hydrolase/oxidoreductase"/>
    <property type="match status" value="1"/>
</dbReference>
<dbReference type="PANTHER" id="PTHR43694">
    <property type="entry name" value="RIBONUCLEASE J"/>
    <property type="match status" value="1"/>
</dbReference>
<dbReference type="InterPro" id="IPR011108">
    <property type="entry name" value="RMMBL"/>
</dbReference>
<sequence>MKQPPDEWLHHAKEPCLLPLGGAGEIGANFYLYTYQGSWIAVDCGQGFLNDAPGGTGTTVPSLDALIDLGIQLDALVITHAHEDHIGALPHLWSRLNCPLYATPFAQHLIRDRLDNRQTWPAMHQVVAGQSYRIGMFEVEWIPVTHSIPEAFGLAIKAGDRLIYHTGDWKIDPSPGVGHGLATSRLQALGREGVDVVVGDSTNAPVAGHSVSEQQVAQGLAKTIQPLEHRVVVSCFASNIARLAALGKVAQQSQRFVTLLGRSMWRLYHAGKACGYLNDFPNPISPRDAGFLPRHEQLWICTGSQGEPEAALSRLATGLHPSLELEAGDHVLLSAKTIPGNELAVERLINALLRLKVDLITSRNALIHASGHPCQEELALLYDWLKPKRLVPVHGEFRHQQAHAQLAMRKGIECQIVSDGELMQLAPTLQRLGEVPHGRWLVDGHRLLAPDSALLDQRRQLAEQGLLQVRIGPGDTVKIQAPGLSLDLATLHQWLQTQLQSGTPANPSRLKVQLERWCWQQWGKRPLILVDLIPNE</sequence>
<dbReference type="Pfam" id="PF07521">
    <property type="entry name" value="RMMBL"/>
    <property type="match status" value="1"/>
</dbReference>
<evidence type="ECO:0000313" key="8">
    <source>
        <dbReference type="EMBL" id="ODC03458.1"/>
    </source>
</evidence>
<feature type="domain" description="Metallo-beta-lactamase" evidence="7">
    <location>
        <begin position="27"/>
        <end position="209"/>
    </location>
</feature>
<dbReference type="CDD" id="cd07714">
    <property type="entry name" value="RNaseJ_MBL-fold"/>
    <property type="match status" value="1"/>
</dbReference>
<keyword evidence="5" id="KW-0269">Exonuclease</keyword>
<dbReference type="GO" id="GO:0003723">
    <property type="term" value="F:RNA binding"/>
    <property type="evidence" value="ECO:0007669"/>
    <property type="project" value="UniProtKB-KW"/>
</dbReference>
<dbReference type="GO" id="GO:0046872">
    <property type="term" value="F:metal ion binding"/>
    <property type="evidence" value="ECO:0007669"/>
    <property type="project" value="UniProtKB-KW"/>
</dbReference>
<dbReference type="InterPro" id="IPR055132">
    <property type="entry name" value="RNase_J_b_CASP"/>
</dbReference>
<dbReference type="SMART" id="SM00849">
    <property type="entry name" value="Lactamase_B"/>
    <property type="match status" value="1"/>
</dbReference>
<evidence type="ECO:0000256" key="1">
    <source>
        <dbReference type="ARBA" id="ARBA00022722"/>
    </source>
</evidence>
<evidence type="ECO:0000256" key="6">
    <source>
        <dbReference type="ARBA" id="ARBA00022884"/>
    </source>
</evidence>
<dbReference type="Pfam" id="PF22505">
    <property type="entry name" value="RNase_J_b_CASP"/>
    <property type="match status" value="1"/>
</dbReference>
<dbReference type="GO" id="GO:0004527">
    <property type="term" value="F:exonuclease activity"/>
    <property type="evidence" value="ECO:0007669"/>
    <property type="project" value="UniProtKB-KW"/>
</dbReference>
<dbReference type="RefSeq" id="WP_068997874.1">
    <property type="nucleotide sequence ID" value="NZ_MDTQ01000001.1"/>
</dbReference>
<name>A0A1E2V8X2_9GAMM</name>
<dbReference type="OrthoDB" id="9803916at2"/>
<protein>
    <recommendedName>
        <fullName evidence="7">Metallo-beta-lactamase domain-containing protein</fullName>
    </recommendedName>
</protein>
<dbReference type="PANTHER" id="PTHR43694:SF1">
    <property type="entry name" value="RIBONUCLEASE J"/>
    <property type="match status" value="1"/>
</dbReference>
<evidence type="ECO:0000256" key="2">
    <source>
        <dbReference type="ARBA" id="ARBA00022723"/>
    </source>
</evidence>
<dbReference type="Gene3D" id="3.60.15.10">
    <property type="entry name" value="Ribonuclease Z/Hydroxyacylglutathione hydrolase-like"/>
    <property type="match status" value="1"/>
</dbReference>
<keyword evidence="4" id="KW-0862">Zinc</keyword>
<keyword evidence="6" id="KW-0694">RNA-binding</keyword>
<keyword evidence="1" id="KW-0540">Nuclease</keyword>
<organism evidence="8 9">
    <name type="scientific">Terasakiispira papahanaumokuakeensis</name>
    <dbReference type="NCBI Taxonomy" id="197479"/>
    <lineage>
        <taxon>Bacteria</taxon>
        <taxon>Pseudomonadati</taxon>
        <taxon>Pseudomonadota</taxon>
        <taxon>Gammaproteobacteria</taxon>
        <taxon>Oceanospirillales</taxon>
        <taxon>Terasakiispira</taxon>
    </lineage>
</organism>
<dbReference type="AlphaFoldDB" id="A0A1E2V8X2"/>
<accession>A0A1E2V8X2</accession>
<dbReference type="Gene3D" id="3.40.50.10710">
    <property type="entry name" value="Metallo-hydrolase/oxidoreductase"/>
    <property type="match status" value="1"/>
</dbReference>
<evidence type="ECO:0000256" key="3">
    <source>
        <dbReference type="ARBA" id="ARBA00022801"/>
    </source>
</evidence>
<dbReference type="InterPro" id="IPR042173">
    <property type="entry name" value="RNase_J_2"/>
</dbReference>
<keyword evidence="3" id="KW-0378">Hydrolase</keyword>
<evidence type="ECO:0000313" key="9">
    <source>
        <dbReference type="Proteomes" id="UP000094291"/>
    </source>
</evidence>
<evidence type="ECO:0000259" key="7">
    <source>
        <dbReference type="SMART" id="SM00849"/>
    </source>
</evidence>
<dbReference type="EMBL" id="MDTQ01000001">
    <property type="protein sequence ID" value="ODC03458.1"/>
    <property type="molecule type" value="Genomic_DNA"/>
</dbReference>
<evidence type="ECO:0000256" key="4">
    <source>
        <dbReference type="ARBA" id="ARBA00022833"/>
    </source>
</evidence>
<gene>
    <name evidence="8" type="ORF">BFW38_07760</name>
</gene>
<dbReference type="Pfam" id="PF12706">
    <property type="entry name" value="Lactamase_B_2"/>
    <property type="match status" value="1"/>
</dbReference>
<dbReference type="Proteomes" id="UP000094291">
    <property type="component" value="Unassembled WGS sequence"/>
</dbReference>
<dbReference type="STRING" id="197479.BFW38_07760"/>